<dbReference type="SUPFAM" id="SSF55608">
    <property type="entry name" value="Homing endonucleases"/>
    <property type="match status" value="1"/>
</dbReference>
<comment type="caution">
    <text evidence="1">The sequence shown here is derived from an EMBL/GenBank/DDBJ whole genome shotgun (WGS) entry which is preliminary data.</text>
</comment>
<dbReference type="Proteomes" id="UP000886384">
    <property type="component" value="Unassembled WGS sequence"/>
</dbReference>
<evidence type="ECO:0008006" key="2">
    <source>
        <dbReference type="Google" id="ProtNLM"/>
    </source>
</evidence>
<dbReference type="InterPro" id="IPR027434">
    <property type="entry name" value="Homing_endonucl"/>
</dbReference>
<name>A0A7C1ZJ18_9GAMM</name>
<dbReference type="Gene3D" id="3.10.28.10">
    <property type="entry name" value="Homing endonucleases"/>
    <property type="match status" value="1"/>
</dbReference>
<gene>
    <name evidence="1" type="ORF">ENI26_14150</name>
</gene>
<proteinExistence type="predicted"/>
<reference evidence="1" key="1">
    <citation type="journal article" date="2020" name="mSystems">
        <title>Genome- and Community-Level Interaction Insights into Carbon Utilization and Element Cycling Functions of Hydrothermarchaeota in Hydrothermal Sediment.</title>
        <authorList>
            <person name="Zhou Z."/>
            <person name="Liu Y."/>
            <person name="Xu W."/>
            <person name="Pan J."/>
            <person name="Luo Z.H."/>
            <person name="Li M."/>
        </authorList>
    </citation>
    <scope>NUCLEOTIDE SEQUENCE [LARGE SCALE GENOMIC DNA]</scope>
    <source>
        <strain evidence="1">HyVt-380</strain>
    </source>
</reference>
<protein>
    <recommendedName>
        <fullName evidence="2">Homing endonuclease LAGLIDADG domain-containing protein</fullName>
    </recommendedName>
</protein>
<sequence length="145" mass="16885">MNLDCTECDLAYLAGMLDGEGTFSIQRTKNNVYCPRMNVGNTDKAALEWLKSKFDGHLRPADVPKEPHHKQVWVLQWRVLEMLELIPKLLLFLHIKKKQAEIVLEYISHFSMCITRANIRTQEQLDHRIALFNEMRALNHRGVSV</sequence>
<organism evidence="1">
    <name type="scientific">Methylophaga aminisulfidivorans</name>
    <dbReference type="NCBI Taxonomy" id="230105"/>
    <lineage>
        <taxon>Bacteria</taxon>
        <taxon>Pseudomonadati</taxon>
        <taxon>Pseudomonadota</taxon>
        <taxon>Gammaproteobacteria</taxon>
        <taxon>Thiotrichales</taxon>
        <taxon>Piscirickettsiaceae</taxon>
        <taxon>Methylophaga</taxon>
    </lineage>
</organism>
<accession>A0A7C1ZJ18</accession>
<evidence type="ECO:0000313" key="1">
    <source>
        <dbReference type="EMBL" id="HEC75488.1"/>
    </source>
</evidence>
<dbReference type="AlphaFoldDB" id="A0A7C1ZJ18"/>
<dbReference type="EMBL" id="DRHY01000331">
    <property type="protein sequence ID" value="HEC75488.1"/>
    <property type="molecule type" value="Genomic_DNA"/>
</dbReference>